<evidence type="ECO:0000313" key="2">
    <source>
        <dbReference type="EMBL" id="KAK9119861.1"/>
    </source>
</evidence>
<comment type="caution">
    <text evidence="2">The sequence shown here is derived from an EMBL/GenBank/DDBJ whole genome shotgun (WGS) entry which is preliminary data.</text>
</comment>
<accession>A0AAP0NXF1</accession>
<evidence type="ECO:0000259" key="1">
    <source>
        <dbReference type="Pfam" id="PF14214"/>
    </source>
</evidence>
<dbReference type="InterPro" id="IPR025476">
    <property type="entry name" value="Helitron_helicase-like"/>
</dbReference>
<evidence type="ECO:0000313" key="3">
    <source>
        <dbReference type="Proteomes" id="UP001419268"/>
    </source>
</evidence>
<keyword evidence="3" id="KW-1185">Reference proteome</keyword>
<dbReference type="Pfam" id="PF14214">
    <property type="entry name" value="Helitron_like_N"/>
    <property type="match status" value="1"/>
</dbReference>
<feature type="domain" description="Helitron helicase-like" evidence="1">
    <location>
        <begin position="1"/>
        <end position="153"/>
    </location>
</feature>
<name>A0AAP0NXF1_9MAGN</name>
<dbReference type="PANTHER" id="PTHR45786">
    <property type="entry name" value="DNA BINDING PROTEIN-LIKE"/>
    <property type="match status" value="1"/>
</dbReference>
<protein>
    <recommendedName>
        <fullName evidence="1">Helitron helicase-like domain-containing protein</fullName>
    </recommendedName>
</protein>
<dbReference type="EMBL" id="JBBNAG010000007">
    <property type="protein sequence ID" value="KAK9119861.1"/>
    <property type="molecule type" value="Genomic_DNA"/>
</dbReference>
<dbReference type="AlphaFoldDB" id="A0AAP0NXF1"/>
<gene>
    <name evidence="2" type="ORF">Scep_017954</name>
</gene>
<proteinExistence type="predicted"/>
<sequence length="280" mass="32379">MYVKLETSRLDFIRHRQDEIRSELYQGIMDSIDMGESVGSNIGRRIVLPTSFIGGPRDMRKRYMDAMALVQRFGKPDIFLTITCNPYWPEIQQELRFNDDAQNRPDLVARVFKSKLECLKNEIMKKQVFGPVAAYVYVVEFQKRGLPHAHFLIVLQPTAKLIEPATFDSFVCAELPDNSVHPHLYTAVVKHMMHGPCGTLNPNNVCMDSDGKCKNNFPKPFRDCTSHGKGSYPKYRRRNDGNTVRVRKHNLDNRWVVPYNLEICTVTLLERDRLFGWPEG</sequence>
<reference evidence="2 3" key="1">
    <citation type="submission" date="2024-01" db="EMBL/GenBank/DDBJ databases">
        <title>Genome assemblies of Stephania.</title>
        <authorList>
            <person name="Yang L."/>
        </authorList>
    </citation>
    <scope>NUCLEOTIDE SEQUENCE [LARGE SCALE GENOMIC DNA]</scope>
    <source>
        <strain evidence="2">JXDWG</strain>
        <tissue evidence="2">Leaf</tissue>
    </source>
</reference>
<dbReference type="Proteomes" id="UP001419268">
    <property type="component" value="Unassembled WGS sequence"/>
</dbReference>
<dbReference type="PANTHER" id="PTHR45786:SF78">
    <property type="entry name" value="ATP-DEPENDENT DNA HELICASE"/>
    <property type="match status" value="1"/>
</dbReference>
<organism evidence="2 3">
    <name type="scientific">Stephania cephalantha</name>
    <dbReference type="NCBI Taxonomy" id="152367"/>
    <lineage>
        <taxon>Eukaryota</taxon>
        <taxon>Viridiplantae</taxon>
        <taxon>Streptophyta</taxon>
        <taxon>Embryophyta</taxon>
        <taxon>Tracheophyta</taxon>
        <taxon>Spermatophyta</taxon>
        <taxon>Magnoliopsida</taxon>
        <taxon>Ranunculales</taxon>
        <taxon>Menispermaceae</taxon>
        <taxon>Menispermoideae</taxon>
        <taxon>Cissampelideae</taxon>
        <taxon>Stephania</taxon>
    </lineage>
</organism>